<evidence type="ECO:0000313" key="1">
    <source>
        <dbReference type="EMBL" id="RZS67815.1"/>
    </source>
</evidence>
<dbReference type="OrthoDB" id="5517693at2"/>
<comment type="caution">
    <text evidence="1">The sequence shown here is derived from an EMBL/GenBank/DDBJ whole genome shotgun (WGS) entry which is preliminary data.</text>
</comment>
<organism evidence="1 2">
    <name type="scientific">Agromyces ramosus</name>
    <dbReference type="NCBI Taxonomy" id="33879"/>
    <lineage>
        <taxon>Bacteria</taxon>
        <taxon>Bacillati</taxon>
        <taxon>Actinomycetota</taxon>
        <taxon>Actinomycetes</taxon>
        <taxon>Micrococcales</taxon>
        <taxon>Microbacteriaceae</taxon>
        <taxon>Agromyces</taxon>
    </lineage>
</organism>
<sequence>MDLDSLPRAAGDVIPSARARAAGVSATLLTARDAGRLVAVRRGMYVLAARHDELSPVARHREMAFAVAQQRPGVVFAGFTAAVLSGMPIVGGVPRDVVVLAAGRSGRRRNGVVEIVRRTDAPILTDDGIAVTPVVDTLIEVARTRPLLTALTMTDAALWIPRFGTGRPAATIDELRAGFDARSPFPGSRSVAAVLDRASSRAETPLETLSRVRIEELGFPRPELQLRVNRPRGRGPAFLDFAWPDHGVWGEADGAGKYLGGSADVGDRRSPAEIVCDEKERENDVRSVTKWACGRWEWDEAWNGGLLRRILQQAGLPLVRPARR</sequence>
<keyword evidence="2" id="KW-1185">Reference proteome</keyword>
<dbReference type="Proteomes" id="UP000293289">
    <property type="component" value="Unassembled WGS sequence"/>
</dbReference>
<protein>
    <submittedName>
        <fullName evidence="1">Uncharacterized protein</fullName>
    </submittedName>
</protein>
<accession>A0A4Q7MHM2</accession>
<dbReference type="AlphaFoldDB" id="A0A4Q7MHM2"/>
<gene>
    <name evidence="1" type="ORF">EV187_0236</name>
</gene>
<dbReference type="RefSeq" id="WP_130351213.1">
    <property type="nucleotide sequence ID" value="NZ_SGWY01000001.1"/>
</dbReference>
<name>A0A4Q7MHM2_9MICO</name>
<dbReference type="EMBL" id="SGWY01000001">
    <property type="protein sequence ID" value="RZS67815.1"/>
    <property type="molecule type" value="Genomic_DNA"/>
</dbReference>
<evidence type="ECO:0000313" key="2">
    <source>
        <dbReference type="Proteomes" id="UP000293289"/>
    </source>
</evidence>
<proteinExistence type="predicted"/>
<reference evidence="1 2" key="1">
    <citation type="submission" date="2019-02" db="EMBL/GenBank/DDBJ databases">
        <title>Genomic Encyclopedia of Type Strains, Phase IV (KMG-IV): sequencing the most valuable type-strain genomes for metagenomic binning, comparative biology and taxonomic classification.</title>
        <authorList>
            <person name="Goeker M."/>
        </authorList>
    </citation>
    <scope>NUCLEOTIDE SEQUENCE [LARGE SCALE GENOMIC DNA]</scope>
    <source>
        <strain evidence="1 2">DSM 43045</strain>
    </source>
</reference>